<keyword evidence="11" id="KW-0325">Glycoprotein</keyword>
<evidence type="ECO:0000256" key="5">
    <source>
        <dbReference type="ARBA" id="ARBA00022729"/>
    </source>
</evidence>
<dbReference type="GO" id="GO:0005524">
    <property type="term" value="F:ATP binding"/>
    <property type="evidence" value="ECO:0007669"/>
    <property type="project" value="UniProtKB-UniRule"/>
</dbReference>
<dbReference type="Gramene" id="ONK75841">
    <property type="protein sequence ID" value="ONK75841"/>
    <property type="gene ID" value="A4U43_C03F21120"/>
</dbReference>
<evidence type="ECO:0000256" key="14">
    <source>
        <dbReference type="SAM" id="Phobius"/>
    </source>
</evidence>
<dbReference type="InterPro" id="IPR017441">
    <property type="entry name" value="Protein_kinase_ATP_BS"/>
</dbReference>
<evidence type="ECO:0000256" key="3">
    <source>
        <dbReference type="ARBA" id="ARBA00022679"/>
    </source>
</evidence>
<feature type="binding site" evidence="12">
    <location>
        <position position="565"/>
    </location>
    <ligand>
        <name>ATP</name>
        <dbReference type="ChEBI" id="CHEBI:30616"/>
    </ligand>
</feature>
<keyword evidence="10 14" id="KW-0472">Membrane</keyword>
<dbReference type="SUPFAM" id="SSF56112">
    <property type="entry name" value="Protein kinase-like (PK-like)"/>
    <property type="match status" value="1"/>
</dbReference>
<gene>
    <name evidence="17" type="ORF">A4U43_C03F21120</name>
</gene>
<evidence type="ECO:0000256" key="11">
    <source>
        <dbReference type="ARBA" id="ARBA00023180"/>
    </source>
</evidence>
<dbReference type="FunFam" id="2.60.120.430:FF:000005">
    <property type="entry name" value="Putative receptor-like protein kinase"/>
    <property type="match status" value="1"/>
</dbReference>
<dbReference type="Pfam" id="PF07714">
    <property type="entry name" value="PK_Tyr_Ser-Thr"/>
    <property type="match status" value="1"/>
</dbReference>
<evidence type="ECO:0000259" key="16">
    <source>
        <dbReference type="PROSITE" id="PS50011"/>
    </source>
</evidence>
<organism evidence="17 18">
    <name type="scientific">Asparagus officinalis</name>
    <name type="common">Garden asparagus</name>
    <dbReference type="NCBI Taxonomy" id="4686"/>
    <lineage>
        <taxon>Eukaryota</taxon>
        <taxon>Viridiplantae</taxon>
        <taxon>Streptophyta</taxon>
        <taxon>Embryophyta</taxon>
        <taxon>Tracheophyta</taxon>
        <taxon>Spermatophyta</taxon>
        <taxon>Magnoliopsida</taxon>
        <taxon>Liliopsida</taxon>
        <taxon>Asparagales</taxon>
        <taxon>Asparagaceae</taxon>
        <taxon>Asparagoideae</taxon>
        <taxon>Asparagus</taxon>
    </lineage>
</organism>
<feature type="region of interest" description="Disordered" evidence="13">
    <location>
        <begin position="818"/>
        <end position="852"/>
    </location>
</feature>
<evidence type="ECO:0000256" key="12">
    <source>
        <dbReference type="PROSITE-ProRule" id="PRU10141"/>
    </source>
</evidence>
<accession>A0A5P1FGT5</accession>
<dbReference type="PANTHER" id="PTHR45631:SF68">
    <property type="entry name" value="REPEAT FAMILY PROTEIN, PUTATIVE, EXPRESSED-RELATED"/>
    <property type="match status" value="1"/>
</dbReference>
<dbReference type="InterPro" id="IPR001245">
    <property type="entry name" value="Ser-Thr/Tyr_kinase_cat_dom"/>
</dbReference>
<evidence type="ECO:0000256" key="4">
    <source>
        <dbReference type="ARBA" id="ARBA00022692"/>
    </source>
</evidence>
<evidence type="ECO:0000256" key="2">
    <source>
        <dbReference type="ARBA" id="ARBA00022527"/>
    </source>
</evidence>
<feature type="domain" description="Protein kinase" evidence="16">
    <location>
        <begin position="537"/>
        <end position="811"/>
    </location>
</feature>
<feature type="signal peptide" evidence="15">
    <location>
        <begin position="1"/>
        <end position="30"/>
    </location>
</feature>
<evidence type="ECO:0000256" key="1">
    <source>
        <dbReference type="ARBA" id="ARBA00004167"/>
    </source>
</evidence>
<dbReference type="GO" id="GO:0016020">
    <property type="term" value="C:membrane"/>
    <property type="evidence" value="ECO:0007669"/>
    <property type="project" value="UniProtKB-SubCell"/>
</dbReference>
<evidence type="ECO:0000256" key="13">
    <source>
        <dbReference type="SAM" id="MobiDB-lite"/>
    </source>
</evidence>
<dbReference type="OMA" id="HRKGELN"/>
<keyword evidence="2" id="KW-0723">Serine/threonine-protein kinase</keyword>
<keyword evidence="3" id="KW-0808">Transferase</keyword>
<protein>
    <recommendedName>
        <fullName evidence="16">Protein kinase domain-containing protein</fullName>
    </recommendedName>
</protein>
<evidence type="ECO:0000313" key="17">
    <source>
        <dbReference type="EMBL" id="ONK75841.1"/>
    </source>
</evidence>
<dbReference type="FunFam" id="1.10.510.10:FF:000058">
    <property type="entry name" value="Receptor-like protein kinase FERONIA"/>
    <property type="match status" value="1"/>
</dbReference>
<feature type="compositionally biased region" description="Basic residues" evidence="13">
    <location>
        <begin position="495"/>
        <end position="507"/>
    </location>
</feature>
<evidence type="ECO:0000256" key="9">
    <source>
        <dbReference type="ARBA" id="ARBA00022989"/>
    </source>
</evidence>
<dbReference type="GO" id="GO:0004674">
    <property type="term" value="F:protein serine/threonine kinase activity"/>
    <property type="evidence" value="ECO:0007669"/>
    <property type="project" value="UniProtKB-KW"/>
</dbReference>
<dbReference type="Proteomes" id="UP000243459">
    <property type="component" value="Chromosome 3"/>
</dbReference>
<sequence>MTRGEKDGYPPIFSLIIFFSSAALVPQARALSSPTDANSQPTIKFTPTDNYLISCGSPNTDRLNDGRTFKSDAQSLSSLSTKDNIKIVDTNTNANDSIPPLYSSARVFTDLSTYKFTTTPGHHWVRLHFYPLPDPTHNMSSAKFTVNTDDIVLLRDFSISATTPLIKEYLIVSKDGVSLNFAPSKGSIAFINAIELVSAPDSLIHSTAKAISPEGEFSGISNYALEVTHRLNVGGPEIQSANDTLARTWRSDTEFLKLPQSAKSVLVLPKTIKYPSDGSVTDLDAPSLVYSTAVEMGNSNVSQPNFNITWEVPSNPEFSYLIRMHFCDIVSKNLNSLYFNVYLNGMTVVSSLDLSTLTTGLAVAYMKDFVVNASTIVNSTILVQVGVVPGSSSGNPNAILNGLEVMKMSNLAGSLDGAYAVDGSYHGNEVKKSRTKKIVAGVGITMGAIALALFGFMFLQWRKQHLEKKRNSFSSWLLPVHTNNSNLASNSTKGSSRHKFGSRKSSRQGHTSYFAANGLGIGRYFSLAELQEATKNFDENAVIGVGGFGKVYIGELEDGTKLAVKRGNPSSDQGINEFHTEIEMLSKLRHRHLVSLIGCCDENSEMILVYEFMANGPLRDHLYGSTSHTPLSWKQRLEACIGAARGLHYLHTGAAQGIIHRDVKTTNILLDENLVGKMADFGLSKTGPSLQQTHVSTAVKGSFGYLDPEYFRSQQLTDKSDVYSFGVVLFEVLCARPAIIPTLPRDQVNLAEWAMQSNRKGQLEKIIDPNLVGKISPASLKKFVEAAEKCVAEHGVDRPTMGDVLWNLEYALQLQEASIGQHSDEPSGDSSRHLVLESPEREEGNLATINESEESPILVPAPLFQGR</sequence>
<dbReference type="Pfam" id="PF12819">
    <property type="entry name" value="Malectin_like"/>
    <property type="match status" value="1"/>
</dbReference>
<keyword evidence="9 14" id="KW-1133">Transmembrane helix</keyword>
<dbReference type="PROSITE" id="PS50011">
    <property type="entry name" value="PROTEIN_KINASE_DOM"/>
    <property type="match status" value="1"/>
</dbReference>
<dbReference type="CDD" id="cd14066">
    <property type="entry name" value="STKc_IRAK"/>
    <property type="match status" value="1"/>
</dbReference>
<evidence type="ECO:0000256" key="10">
    <source>
        <dbReference type="ARBA" id="ARBA00023136"/>
    </source>
</evidence>
<keyword evidence="7" id="KW-0418">Kinase</keyword>
<keyword evidence="8 12" id="KW-0067">ATP-binding</keyword>
<dbReference type="AlphaFoldDB" id="A0A5P1FGT5"/>
<dbReference type="Gene3D" id="3.30.200.20">
    <property type="entry name" value="Phosphorylase Kinase, domain 1"/>
    <property type="match status" value="1"/>
</dbReference>
<keyword evidence="4 14" id="KW-0812">Transmembrane</keyword>
<proteinExistence type="predicted"/>
<dbReference type="OrthoDB" id="264917at2759"/>
<feature type="chain" id="PRO_5024420887" description="Protein kinase domain-containing protein" evidence="15">
    <location>
        <begin position="31"/>
        <end position="867"/>
    </location>
</feature>
<dbReference type="InterPro" id="IPR011009">
    <property type="entry name" value="Kinase-like_dom_sf"/>
</dbReference>
<dbReference type="PANTHER" id="PTHR45631">
    <property type="entry name" value="OS07G0107800 PROTEIN-RELATED"/>
    <property type="match status" value="1"/>
</dbReference>
<dbReference type="InterPro" id="IPR000719">
    <property type="entry name" value="Prot_kinase_dom"/>
</dbReference>
<evidence type="ECO:0000313" key="18">
    <source>
        <dbReference type="Proteomes" id="UP000243459"/>
    </source>
</evidence>
<comment type="subcellular location">
    <subcellularLocation>
        <location evidence="1">Membrane</location>
        <topology evidence="1">Single-pass membrane protein</topology>
    </subcellularLocation>
</comment>
<feature type="transmembrane region" description="Helical" evidence="14">
    <location>
        <begin position="438"/>
        <end position="459"/>
    </location>
</feature>
<dbReference type="Gene3D" id="2.60.120.430">
    <property type="entry name" value="Galactose-binding lectin"/>
    <property type="match status" value="2"/>
</dbReference>
<dbReference type="FunFam" id="3.30.200.20:FF:000039">
    <property type="entry name" value="receptor-like protein kinase FERONIA"/>
    <property type="match status" value="1"/>
</dbReference>
<dbReference type="EMBL" id="CM007383">
    <property type="protein sequence ID" value="ONK75841.1"/>
    <property type="molecule type" value="Genomic_DNA"/>
</dbReference>
<dbReference type="InterPro" id="IPR008271">
    <property type="entry name" value="Ser/Thr_kinase_AS"/>
</dbReference>
<evidence type="ECO:0000256" key="7">
    <source>
        <dbReference type="ARBA" id="ARBA00022777"/>
    </source>
</evidence>
<evidence type="ECO:0000256" key="8">
    <source>
        <dbReference type="ARBA" id="ARBA00022840"/>
    </source>
</evidence>
<dbReference type="SMART" id="SM00220">
    <property type="entry name" value="S_TKc"/>
    <property type="match status" value="1"/>
</dbReference>
<dbReference type="InterPro" id="IPR024788">
    <property type="entry name" value="Malectin-like_Carb-bd_dom"/>
</dbReference>
<keyword evidence="6 12" id="KW-0547">Nucleotide-binding</keyword>
<keyword evidence="5 15" id="KW-0732">Signal</keyword>
<reference evidence="18" key="1">
    <citation type="journal article" date="2017" name="Nat. Commun.">
        <title>The asparagus genome sheds light on the origin and evolution of a young Y chromosome.</title>
        <authorList>
            <person name="Harkess A."/>
            <person name="Zhou J."/>
            <person name="Xu C."/>
            <person name="Bowers J.E."/>
            <person name="Van der Hulst R."/>
            <person name="Ayyampalayam S."/>
            <person name="Mercati F."/>
            <person name="Riccardi P."/>
            <person name="McKain M.R."/>
            <person name="Kakrana A."/>
            <person name="Tang H."/>
            <person name="Ray J."/>
            <person name="Groenendijk J."/>
            <person name="Arikit S."/>
            <person name="Mathioni S.M."/>
            <person name="Nakano M."/>
            <person name="Shan H."/>
            <person name="Telgmann-Rauber A."/>
            <person name="Kanno A."/>
            <person name="Yue Z."/>
            <person name="Chen H."/>
            <person name="Li W."/>
            <person name="Chen Y."/>
            <person name="Xu X."/>
            <person name="Zhang Y."/>
            <person name="Luo S."/>
            <person name="Chen H."/>
            <person name="Gao J."/>
            <person name="Mao Z."/>
            <person name="Pires J.C."/>
            <person name="Luo M."/>
            <person name="Kudrna D."/>
            <person name="Wing R.A."/>
            <person name="Meyers B.C."/>
            <person name="Yi K."/>
            <person name="Kong H."/>
            <person name="Lavrijsen P."/>
            <person name="Sunseri F."/>
            <person name="Falavigna A."/>
            <person name="Ye Y."/>
            <person name="Leebens-Mack J.H."/>
            <person name="Chen G."/>
        </authorList>
    </citation>
    <scope>NUCLEOTIDE SEQUENCE [LARGE SCALE GENOMIC DNA]</scope>
    <source>
        <strain evidence="18">cv. DH0086</strain>
    </source>
</reference>
<dbReference type="Gene3D" id="1.10.510.10">
    <property type="entry name" value="Transferase(Phosphotransferase) domain 1"/>
    <property type="match status" value="1"/>
</dbReference>
<keyword evidence="18" id="KW-1185">Reference proteome</keyword>
<feature type="compositionally biased region" description="Basic and acidic residues" evidence="13">
    <location>
        <begin position="822"/>
        <end position="844"/>
    </location>
</feature>
<dbReference type="PROSITE" id="PS00108">
    <property type="entry name" value="PROTEIN_KINASE_ST"/>
    <property type="match status" value="1"/>
</dbReference>
<name>A0A5P1FGT5_ASPOF</name>
<evidence type="ECO:0000256" key="6">
    <source>
        <dbReference type="ARBA" id="ARBA00022741"/>
    </source>
</evidence>
<evidence type="ECO:0000256" key="15">
    <source>
        <dbReference type="SAM" id="SignalP"/>
    </source>
</evidence>
<dbReference type="FunFam" id="2.60.120.430:FF:000001">
    <property type="entry name" value="Receptor-like protein kinase FERONIA"/>
    <property type="match status" value="1"/>
</dbReference>
<dbReference type="PROSITE" id="PS00107">
    <property type="entry name" value="PROTEIN_KINASE_ATP"/>
    <property type="match status" value="1"/>
</dbReference>
<feature type="region of interest" description="Disordered" evidence="13">
    <location>
        <begin position="487"/>
        <end position="507"/>
    </location>
</feature>